<evidence type="ECO:0000259" key="9">
    <source>
        <dbReference type="Pfam" id="PF13231"/>
    </source>
</evidence>
<feature type="transmembrane region" description="Helical" evidence="8">
    <location>
        <begin position="203"/>
        <end position="226"/>
    </location>
</feature>
<evidence type="ECO:0000313" key="10">
    <source>
        <dbReference type="EMBL" id="OIP03891.1"/>
    </source>
</evidence>
<dbReference type="GO" id="GO:0009103">
    <property type="term" value="P:lipopolysaccharide biosynthetic process"/>
    <property type="evidence" value="ECO:0007669"/>
    <property type="project" value="UniProtKB-ARBA"/>
</dbReference>
<dbReference type="AlphaFoldDB" id="A0A1J5AYF2"/>
<gene>
    <name evidence="10" type="ORF">AUK18_01110</name>
</gene>
<dbReference type="EMBL" id="MNXQ01000021">
    <property type="protein sequence ID" value="OIP03891.1"/>
    <property type="molecule type" value="Genomic_DNA"/>
</dbReference>
<feature type="transmembrane region" description="Helical" evidence="8">
    <location>
        <begin position="318"/>
        <end position="338"/>
    </location>
</feature>
<feature type="transmembrane region" description="Helical" evidence="8">
    <location>
        <begin position="101"/>
        <end position="121"/>
    </location>
</feature>
<dbReference type="InterPro" id="IPR050297">
    <property type="entry name" value="LipidA_mod_glycosyltrf_83"/>
</dbReference>
<evidence type="ECO:0000256" key="2">
    <source>
        <dbReference type="ARBA" id="ARBA00022475"/>
    </source>
</evidence>
<protein>
    <recommendedName>
        <fullName evidence="9">Glycosyltransferase RgtA/B/C/D-like domain-containing protein</fullName>
    </recommendedName>
</protein>
<feature type="transmembrane region" description="Helical" evidence="8">
    <location>
        <begin position="238"/>
        <end position="260"/>
    </location>
</feature>
<dbReference type="PANTHER" id="PTHR33908:SF11">
    <property type="entry name" value="MEMBRANE PROTEIN"/>
    <property type="match status" value="1"/>
</dbReference>
<feature type="domain" description="Glycosyltransferase RgtA/B/C/D-like" evidence="9">
    <location>
        <begin position="54"/>
        <end position="199"/>
    </location>
</feature>
<evidence type="ECO:0000256" key="8">
    <source>
        <dbReference type="SAM" id="Phobius"/>
    </source>
</evidence>
<evidence type="ECO:0000256" key="6">
    <source>
        <dbReference type="ARBA" id="ARBA00022989"/>
    </source>
</evidence>
<evidence type="ECO:0000256" key="3">
    <source>
        <dbReference type="ARBA" id="ARBA00022676"/>
    </source>
</evidence>
<reference evidence="10 11" key="1">
    <citation type="journal article" date="2016" name="Environ. Microbiol.">
        <title>Genomic resolution of a cold subsurface aquifer community provides metabolic insights for novel microbes adapted to high CO concentrations.</title>
        <authorList>
            <person name="Probst A.J."/>
            <person name="Castelle C.J."/>
            <person name="Singh A."/>
            <person name="Brown C.T."/>
            <person name="Anantharaman K."/>
            <person name="Sharon I."/>
            <person name="Hug L.A."/>
            <person name="Burstein D."/>
            <person name="Emerson J.B."/>
            <person name="Thomas B.C."/>
            <person name="Banfield J.F."/>
        </authorList>
    </citation>
    <scope>NUCLEOTIDE SEQUENCE [LARGE SCALE GENOMIC DNA]</scope>
    <source>
        <strain evidence="10">CG2_30_44_31</strain>
    </source>
</reference>
<evidence type="ECO:0000256" key="1">
    <source>
        <dbReference type="ARBA" id="ARBA00004651"/>
    </source>
</evidence>
<accession>A0A1J5AYF2</accession>
<dbReference type="GO" id="GO:0005886">
    <property type="term" value="C:plasma membrane"/>
    <property type="evidence" value="ECO:0007669"/>
    <property type="project" value="UniProtKB-SubCell"/>
</dbReference>
<evidence type="ECO:0000256" key="7">
    <source>
        <dbReference type="ARBA" id="ARBA00023136"/>
    </source>
</evidence>
<dbReference type="PANTHER" id="PTHR33908">
    <property type="entry name" value="MANNOSYLTRANSFERASE YKCB-RELATED"/>
    <property type="match status" value="1"/>
</dbReference>
<dbReference type="InterPro" id="IPR038731">
    <property type="entry name" value="RgtA/B/C-like"/>
</dbReference>
<evidence type="ECO:0000256" key="5">
    <source>
        <dbReference type="ARBA" id="ARBA00022692"/>
    </source>
</evidence>
<comment type="caution">
    <text evidence="10">The sequence shown here is derived from an EMBL/GenBank/DDBJ whole genome shotgun (WGS) entry which is preliminary data.</text>
</comment>
<evidence type="ECO:0000256" key="4">
    <source>
        <dbReference type="ARBA" id="ARBA00022679"/>
    </source>
</evidence>
<sequence length="447" mass="51125">MAIVILIIIFFASRFYKLMAMPLFLDETLYIRWLNTIHQSGDWLLPLKEFGWEPLNIWIAAVINLLAKDSLLSLRLTAILFGLLTLICLFLALKQILKPKIVYLILFTYLISPVILLYDRLGLRGDSAVSFCFSLALLGLVQRLIQKKPFAGYLISLAIILGLLIKTTAIMIPLIVLISFIVFKQKPTKTDAKALGLTTLPLIFYYFTHTLSLVLNKSSVFLNTGVTMIKNNLYQQLLWLYQYLTWPVVVLFFVGLFLLFKQQKKLFKLLLISLLTTFIFMALTAKILFPRYILLSFMSALIIAGYGLSQIFTQLPRILKPLTVVFLIPALILSFSLIRDLKSAQLPEIERWQYVTGWQAGYALNDLVAYLKTDAPQILVTEDNDLIKSGLLYLWPEHPFIITQTATASAYFVSNINNQLPDNLTGRLIKEFPRPENKSAIRLWQLE</sequence>
<dbReference type="Pfam" id="PF13231">
    <property type="entry name" value="PMT_2"/>
    <property type="match status" value="1"/>
</dbReference>
<dbReference type="GO" id="GO:0016763">
    <property type="term" value="F:pentosyltransferase activity"/>
    <property type="evidence" value="ECO:0007669"/>
    <property type="project" value="TreeGrafter"/>
</dbReference>
<proteinExistence type="predicted"/>
<keyword evidence="2" id="KW-1003">Cell membrane</keyword>
<keyword evidence="5 8" id="KW-0812">Transmembrane</keyword>
<comment type="subcellular location">
    <subcellularLocation>
        <location evidence="1">Cell membrane</location>
        <topology evidence="1">Multi-pass membrane protein</topology>
    </subcellularLocation>
</comment>
<feature type="transmembrane region" description="Helical" evidence="8">
    <location>
        <begin position="292"/>
        <end position="312"/>
    </location>
</feature>
<keyword evidence="3" id="KW-0328">Glycosyltransferase</keyword>
<evidence type="ECO:0000313" key="11">
    <source>
        <dbReference type="Proteomes" id="UP000183605"/>
    </source>
</evidence>
<feature type="transmembrane region" description="Helical" evidence="8">
    <location>
        <begin position="266"/>
        <end position="285"/>
    </location>
</feature>
<keyword evidence="6 8" id="KW-1133">Transmembrane helix</keyword>
<dbReference type="Proteomes" id="UP000183605">
    <property type="component" value="Unassembled WGS sequence"/>
</dbReference>
<organism evidence="10 11">
    <name type="scientific">Candidatus Beckwithbacteria bacterium CG2_30_44_31</name>
    <dbReference type="NCBI Taxonomy" id="1805035"/>
    <lineage>
        <taxon>Bacteria</taxon>
        <taxon>Candidatus Beckwithiibacteriota</taxon>
    </lineage>
</organism>
<feature type="transmembrane region" description="Helical" evidence="8">
    <location>
        <begin position="72"/>
        <end position="92"/>
    </location>
</feature>
<feature type="transmembrane region" description="Helical" evidence="8">
    <location>
        <begin position="157"/>
        <end position="183"/>
    </location>
</feature>
<keyword evidence="4" id="KW-0808">Transferase</keyword>
<name>A0A1J5AYF2_9BACT</name>
<keyword evidence="7 8" id="KW-0472">Membrane</keyword>